<accession>A0A0C9VJ18</accession>
<dbReference type="AlphaFoldDB" id="A0A0C9VJ18"/>
<evidence type="ECO:0000313" key="1">
    <source>
        <dbReference type="EMBL" id="KIJ41552.1"/>
    </source>
</evidence>
<keyword evidence="2" id="KW-1185">Reference proteome</keyword>
<dbReference type="OrthoDB" id="5598396at2759"/>
<reference evidence="1 2" key="1">
    <citation type="submission" date="2014-06" db="EMBL/GenBank/DDBJ databases">
        <title>Evolutionary Origins and Diversification of the Mycorrhizal Mutualists.</title>
        <authorList>
            <consortium name="DOE Joint Genome Institute"/>
            <consortium name="Mycorrhizal Genomics Consortium"/>
            <person name="Kohler A."/>
            <person name="Kuo A."/>
            <person name="Nagy L.G."/>
            <person name="Floudas D."/>
            <person name="Copeland A."/>
            <person name="Barry K.W."/>
            <person name="Cichocki N."/>
            <person name="Veneault-Fourrey C."/>
            <person name="LaButti K."/>
            <person name="Lindquist E.A."/>
            <person name="Lipzen A."/>
            <person name="Lundell T."/>
            <person name="Morin E."/>
            <person name="Murat C."/>
            <person name="Riley R."/>
            <person name="Ohm R."/>
            <person name="Sun H."/>
            <person name="Tunlid A."/>
            <person name="Henrissat B."/>
            <person name="Grigoriev I.V."/>
            <person name="Hibbett D.S."/>
            <person name="Martin F."/>
        </authorList>
    </citation>
    <scope>NUCLEOTIDE SEQUENCE [LARGE SCALE GENOMIC DNA]</scope>
    <source>
        <strain evidence="1 2">SS14</strain>
    </source>
</reference>
<dbReference type="EMBL" id="KN837136">
    <property type="protein sequence ID" value="KIJ41552.1"/>
    <property type="molecule type" value="Genomic_DNA"/>
</dbReference>
<sequence length="206" mass="23421">HNFPIEPTTDTLSFYVVYMCHHLRPATVGTSLSGICHLLEPYYPNVREAHFSPMVSRSLAGMKKLRGLQPTNRKRALTHEDLLVITGHLATNPSYEDHLFIAMLLTGFFSLLRLGELNFPDNVRKCSFKKITMHHTLSLKTTHFSFILPYHKADCFYAGNIVIIEALPHSPIDPLLHMLSYLSECDSSFLLLPTLWLTLQGLPPTY</sequence>
<organism evidence="1 2">
    <name type="scientific">Sphaerobolus stellatus (strain SS14)</name>
    <dbReference type="NCBI Taxonomy" id="990650"/>
    <lineage>
        <taxon>Eukaryota</taxon>
        <taxon>Fungi</taxon>
        <taxon>Dikarya</taxon>
        <taxon>Basidiomycota</taxon>
        <taxon>Agaricomycotina</taxon>
        <taxon>Agaricomycetes</taxon>
        <taxon>Phallomycetidae</taxon>
        <taxon>Geastrales</taxon>
        <taxon>Sphaerobolaceae</taxon>
        <taxon>Sphaerobolus</taxon>
    </lineage>
</organism>
<proteinExistence type="predicted"/>
<gene>
    <name evidence="1" type="ORF">M422DRAFT_172196</name>
</gene>
<feature type="non-terminal residue" evidence="1">
    <location>
        <position position="1"/>
    </location>
</feature>
<name>A0A0C9VJ18_SPHS4</name>
<dbReference type="Proteomes" id="UP000054279">
    <property type="component" value="Unassembled WGS sequence"/>
</dbReference>
<evidence type="ECO:0000313" key="2">
    <source>
        <dbReference type="Proteomes" id="UP000054279"/>
    </source>
</evidence>
<protein>
    <submittedName>
        <fullName evidence="1">Uncharacterized protein</fullName>
    </submittedName>
</protein>
<dbReference type="HOGENOM" id="CLU_083223_0_0_1"/>